<proteinExistence type="predicted"/>
<evidence type="ECO:0000313" key="2">
    <source>
        <dbReference type="Proteomes" id="UP001152531"/>
    </source>
</evidence>
<reference evidence="1" key="1">
    <citation type="submission" date="2022-06" db="EMBL/GenBank/DDBJ databases">
        <authorList>
            <person name="Legras J.-L."/>
            <person name="Devillers H."/>
            <person name="Grondin C."/>
        </authorList>
    </citation>
    <scope>NUCLEOTIDE SEQUENCE</scope>
    <source>
        <strain evidence="1">CLIB 1444</strain>
    </source>
</reference>
<comment type="caution">
    <text evidence="1">The sequence shown here is derived from an EMBL/GenBank/DDBJ whole genome shotgun (WGS) entry which is preliminary data.</text>
</comment>
<dbReference type="Proteomes" id="UP001152531">
    <property type="component" value="Unassembled WGS sequence"/>
</dbReference>
<organism evidence="1 2">
    <name type="scientific">[Candida] jaroonii</name>
    <dbReference type="NCBI Taxonomy" id="467808"/>
    <lineage>
        <taxon>Eukaryota</taxon>
        <taxon>Fungi</taxon>
        <taxon>Dikarya</taxon>
        <taxon>Ascomycota</taxon>
        <taxon>Saccharomycotina</taxon>
        <taxon>Pichiomycetes</taxon>
        <taxon>Debaryomycetaceae</taxon>
        <taxon>Yamadazyma</taxon>
    </lineage>
</organism>
<accession>A0ACA9YDG8</accession>
<dbReference type="EMBL" id="CALSDN010000013">
    <property type="protein sequence ID" value="CAH6723114.1"/>
    <property type="molecule type" value="Genomic_DNA"/>
</dbReference>
<keyword evidence="2" id="KW-1185">Reference proteome</keyword>
<evidence type="ECO:0000313" key="1">
    <source>
        <dbReference type="EMBL" id="CAH6723114.1"/>
    </source>
</evidence>
<sequence length="1382" mass="157886">MSSTLSLVSRLLDGDKLNKIVIELSKDFQHDGNLDNLCELIDQVDVNTVEIVSKNAVLFTNEVIETVHDEEYFDKIVKLAGKLPHIYESLVDTVVAILRKFMKQNINKFIIPIRSKVERTGLLDIEGQAYEIEYIEYLLRFLERVFSKINLSLSNSSIDDVLSYLMTLDIEEVYTLTLKVFRWRIVPVTAKTLNTRSFWDIIFSLVSTGNRSHQVNAYILWLRYLNNDNSKFENDQLFQNEILNNDYFEIIQNGLISDLHEHRKLCLSVLKLSILKINTDLNNEIFVWSTSKKDQYLQEWERFITVFEIIAIDTSLHQMEAASGDLIGLISPKSLIHSSWGFRLLSTGFRAGTDAVRKFSLFLLLNIPPTSLCLIQNALPILEDIFLPNLMLANHLVVNNDKCEYGEKLVSFISQLIKGASNVENSRKIVHSVFKVMIECKGAFDPCKFYILLGVYSGIEGQILEYGYHDDLLVSLFECKSEGLLYHAAIQTILLRTSLKFKFQNSNFLKVMDKFIKFNGSKLINDNLDIIKNYLVESDASFEPVEDKAINAIGVYLQWIIKGFQPFEDQALFTYLLGSGLDLSLVESQYSSWFKTELTQLVDSGLDNETYEILSTCNTIKENVDISNIWKEIKSGVLLETELELRISVFKYSFFNKIFENLSKEEISKIMNVEEFLAFRKDIFVNYKTNVSPTFYKVKESVLGEYYKTLEVLTKSGLISDYKPFIDQIPANLSNHQSNMSIASFSSMIINSDVSDDILVDISEILLEIWHSLESTRFKLHQKEIQVAIIRCVMHQKVLTVACGNEDLAEKLVKFSVSLIDNAQGRRCLLPVMAKQISIFQIESNASFEKSAWLTEVLTRAFNMYQLRSNSFKLEPLIGGLFDEHFGDVKDPLYLKVYEVHEISAQVHLMAIFNSIKTTTFANSLLQYIVDNQKMFKLFKCHRPNDGYEQWTRIRLFTIIICISDKVGDEMMREHLPTFLKLLDVDPSPLVRVFIEWIVALQMVKFPEYFDSIFKSLRQLLNNKISKPALICAYERMLTLSIEQLPTNESGNLLAELLYIAIPGATANKALIRHFSSSLICCLYPKLPSDISKDLREICRDIYETSLLNPVHEVRNNDALLWDIYKDLTLVSVSGGLLMRVSAHEVDLITSNDFHDYLDESQIQFLNHPVGEDLKHLWIKTRNVSAKKEALSSSVNPDFEQSPLQTKSGAWSTVLDVEESSSRINDVKRSDLIVVSSLVDKPPNLGGICRLCDVLGAGLLTVNDIEVKKHQEFKTVAVTADHWMPMIEVKVPDIVSYLRQKKNEGYTLIGLEQTDKSVQLNSDLKFPKKSLILIGKEREGVPGELLAELDFCVEIKQVGIIRSMNIQTATAVIVHAYASQHC</sequence>
<gene>
    <name evidence="1" type="ORF">CLIB1444_13S00672</name>
</gene>
<name>A0ACA9YDG8_9ASCO</name>
<protein>
    <submittedName>
        <fullName evidence="1">tRNA (Guanosine(18)-2'-O)-methyltransferase</fullName>
    </submittedName>
</protein>